<dbReference type="EMBL" id="RDQH01000342">
    <property type="protein sequence ID" value="RXH71208.1"/>
    <property type="molecule type" value="Genomic_DNA"/>
</dbReference>
<keyword evidence="2" id="KW-1185">Reference proteome</keyword>
<accession>A0A498HI65</accession>
<gene>
    <name evidence="1" type="ORF">DVH24_018563</name>
</gene>
<evidence type="ECO:0000313" key="2">
    <source>
        <dbReference type="Proteomes" id="UP000290289"/>
    </source>
</evidence>
<name>A0A498HI65_MALDO</name>
<protein>
    <submittedName>
        <fullName evidence="1">Uncharacterized protein</fullName>
    </submittedName>
</protein>
<organism evidence="1 2">
    <name type="scientific">Malus domestica</name>
    <name type="common">Apple</name>
    <name type="synonym">Pyrus malus</name>
    <dbReference type="NCBI Taxonomy" id="3750"/>
    <lineage>
        <taxon>Eukaryota</taxon>
        <taxon>Viridiplantae</taxon>
        <taxon>Streptophyta</taxon>
        <taxon>Embryophyta</taxon>
        <taxon>Tracheophyta</taxon>
        <taxon>Spermatophyta</taxon>
        <taxon>Magnoliopsida</taxon>
        <taxon>eudicotyledons</taxon>
        <taxon>Gunneridae</taxon>
        <taxon>Pentapetalae</taxon>
        <taxon>rosids</taxon>
        <taxon>fabids</taxon>
        <taxon>Rosales</taxon>
        <taxon>Rosaceae</taxon>
        <taxon>Amygdaloideae</taxon>
        <taxon>Maleae</taxon>
        <taxon>Malus</taxon>
    </lineage>
</organism>
<comment type="caution">
    <text evidence="1">The sequence shown here is derived from an EMBL/GenBank/DDBJ whole genome shotgun (WGS) entry which is preliminary data.</text>
</comment>
<sequence length="65" mass="7329">MEPISILHQLQSCKFGAHLLSSHIIAMPLALNDEPKGFLTEVNRLNLLTVVELISFNEMESFFLS</sequence>
<dbReference type="AlphaFoldDB" id="A0A498HI65"/>
<evidence type="ECO:0000313" key="1">
    <source>
        <dbReference type="EMBL" id="RXH71208.1"/>
    </source>
</evidence>
<proteinExistence type="predicted"/>
<dbReference type="Proteomes" id="UP000290289">
    <property type="component" value="Chromosome 16"/>
</dbReference>
<reference evidence="1 2" key="1">
    <citation type="submission" date="2018-10" db="EMBL/GenBank/DDBJ databases">
        <title>A high-quality apple genome assembly.</title>
        <authorList>
            <person name="Hu J."/>
        </authorList>
    </citation>
    <scope>NUCLEOTIDE SEQUENCE [LARGE SCALE GENOMIC DNA]</scope>
    <source>
        <strain evidence="2">cv. HFTH1</strain>
        <tissue evidence="1">Young leaf</tissue>
    </source>
</reference>